<evidence type="ECO:0000256" key="13">
    <source>
        <dbReference type="ARBA" id="ARBA00023136"/>
    </source>
</evidence>
<dbReference type="GO" id="GO:0008270">
    <property type="term" value="F:zinc ion binding"/>
    <property type="evidence" value="ECO:0007669"/>
    <property type="project" value="UniProtKB-UniRule"/>
</dbReference>
<dbReference type="InterPro" id="IPR027417">
    <property type="entry name" value="P-loop_NTPase"/>
</dbReference>
<keyword evidence="8 15" id="KW-0378">Hydrolase</keyword>
<dbReference type="HAMAP" id="MF_01458">
    <property type="entry name" value="FtsH"/>
    <property type="match status" value="1"/>
</dbReference>
<feature type="transmembrane region" description="Helical" evidence="15">
    <location>
        <begin position="101"/>
        <end position="122"/>
    </location>
</feature>
<evidence type="ECO:0000256" key="5">
    <source>
        <dbReference type="ARBA" id="ARBA00022692"/>
    </source>
</evidence>
<dbReference type="Gene3D" id="3.30.720.210">
    <property type="match status" value="1"/>
</dbReference>
<evidence type="ECO:0000256" key="17">
    <source>
        <dbReference type="SAM" id="MobiDB-lite"/>
    </source>
</evidence>
<evidence type="ECO:0000256" key="4">
    <source>
        <dbReference type="ARBA" id="ARBA00022670"/>
    </source>
</evidence>
<evidence type="ECO:0000256" key="10">
    <source>
        <dbReference type="ARBA" id="ARBA00022840"/>
    </source>
</evidence>
<evidence type="ECO:0000256" key="2">
    <source>
        <dbReference type="ARBA" id="ARBA00010044"/>
    </source>
</evidence>
<dbReference type="InterPro" id="IPR005936">
    <property type="entry name" value="FtsH"/>
</dbReference>
<comment type="caution">
    <text evidence="19">The sequence shown here is derived from an EMBL/GenBank/DDBJ whole genome shotgun (WGS) entry which is preliminary data.</text>
</comment>
<dbReference type="PROSITE" id="PS00674">
    <property type="entry name" value="AAA"/>
    <property type="match status" value="1"/>
</dbReference>
<evidence type="ECO:0000313" key="20">
    <source>
        <dbReference type="Proteomes" id="UP000229498"/>
    </source>
</evidence>
<keyword evidence="9 15" id="KW-0862">Zinc</keyword>
<dbReference type="GO" id="GO:0030163">
    <property type="term" value="P:protein catabolic process"/>
    <property type="evidence" value="ECO:0007669"/>
    <property type="project" value="UniProtKB-UniRule"/>
</dbReference>
<dbReference type="InterPro" id="IPR041569">
    <property type="entry name" value="AAA_lid_3"/>
</dbReference>
<organism evidence="19 20">
    <name type="scientific">Minwuia thermotolerans</name>
    <dbReference type="NCBI Taxonomy" id="2056226"/>
    <lineage>
        <taxon>Bacteria</taxon>
        <taxon>Pseudomonadati</taxon>
        <taxon>Pseudomonadota</taxon>
        <taxon>Alphaproteobacteria</taxon>
        <taxon>Minwuiales</taxon>
        <taxon>Minwuiaceae</taxon>
        <taxon>Minwuia</taxon>
    </lineage>
</organism>
<dbReference type="NCBIfam" id="TIGR01241">
    <property type="entry name" value="FtsH_fam"/>
    <property type="match status" value="1"/>
</dbReference>
<keyword evidence="3 15" id="KW-1003">Cell membrane</keyword>
<dbReference type="SMART" id="SM00382">
    <property type="entry name" value="AAA"/>
    <property type="match status" value="1"/>
</dbReference>
<dbReference type="GO" id="GO:0005886">
    <property type="term" value="C:plasma membrane"/>
    <property type="evidence" value="ECO:0007669"/>
    <property type="project" value="UniProtKB-SubCell"/>
</dbReference>
<keyword evidence="19" id="KW-0131">Cell cycle</keyword>
<dbReference type="SUPFAM" id="SSF52540">
    <property type="entry name" value="P-loop containing nucleoside triphosphate hydrolases"/>
    <property type="match status" value="1"/>
</dbReference>
<dbReference type="OrthoDB" id="9809379at2"/>
<feature type="binding site" evidence="15">
    <location>
        <position position="428"/>
    </location>
    <ligand>
        <name>Zn(2+)</name>
        <dbReference type="ChEBI" id="CHEBI:29105"/>
        <note>catalytic</note>
    </ligand>
</feature>
<comment type="subunit">
    <text evidence="15">Homohexamer.</text>
</comment>
<feature type="region of interest" description="Disordered" evidence="17">
    <location>
        <begin position="602"/>
        <end position="629"/>
    </location>
</feature>
<feature type="domain" description="AAA+ ATPase" evidence="18">
    <location>
        <begin position="195"/>
        <end position="334"/>
    </location>
</feature>
<evidence type="ECO:0000259" key="18">
    <source>
        <dbReference type="SMART" id="SM00382"/>
    </source>
</evidence>
<comment type="similarity">
    <text evidence="16">Belongs to the AAA ATPase family.</text>
</comment>
<dbReference type="Gene3D" id="1.10.8.60">
    <property type="match status" value="1"/>
</dbReference>
<keyword evidence="12 15" id="KW-0482">Metalloprotease</keyword>
<evidence type="ECO:0000256" key="8">
    <source>
        <dbReference type="ARBA" id="ARBA00022801"/>
    </source>
</evidence>
<evidence type="ECO:0000256" key="16">
    <source>
        <dbReference type="RuleBase" id="RU003651"/>
    </source>
</evidence>
<keyword evidence="13 15" id="KW-0472">Membrane</keyword>
<evidence type="ECO:0000313" key="19">
    <source>
        <dbReference type="EMBL" id="PJK27635.1"/>
    </source>
</evidence>
<dbReference type="AlphaFoldDB" id="A0A2M9FVY1"/>
<keyword evidence="7 15" id="KW-0547">Nucleotide-binding</keyword>
<keyword evidence="20" id="KW-1185">Reference proteome</keyword>
<dbReference type="EC" id="3.4.24.-" evidence="15"/>
<dbReference type="PANTHER" id="PTHR23076:SF97">
    <property type="entry name" value="ATP-DEPENDENT ZINC METALLOPROTEASE YME1L1"/>
    <property type="match status" value="1"/>
</dbReference>
<accession>A0A2M9FVY1</accession>
<dbReference type="FunFam" id="1.20.58.760:FF:000001">
    <property type="entry name" value="ATP-dependent zinc metalloprotease FtsH"/>
    <property type="match status" value="1"/>
</dbReference>
<comment type="similarity">
    <text evidence="14 15">In the central section; belongs to the AAA ATPase family.</text>
</comment>
<sequence length="629" mass="69206">MFVWVMIGFMVYAMFLTFQGVESRQVAYSEFKSMVKKGEVASVTFTDRTIEAELAPAASGPLGETSVHVSSHLPPVDDPELLDMLEEHGVEVRARESGGGALGWIAGLVPWLLIFGVWYLLWRRMSGGLGGLGGGFGRDGLGDFLKGRAKKVEQTETPSTRFDDIAGQDNAKREVTELLTFLRDPERYRRLGAEMPHGILLEGPPGTGKTMLARALAGEAGVPFYSTSASEFIEVFVGVGASRVRKLFEEAKKNAPAIIFMDELDSVGRVRGAGLGGGHDEREQTLNQILAEMDGFEGHEAVVVMAATNRPDVLDPALLRPGRFDRHITLELPDVDAREAILRVHTRKVPLDADVDLQSVARATPGFSGADLRNLVNEAAMAAAREGCERVANRHFEEMRDRIIMGTVRTMAIHEEEKHRLAVHESGHTALAYYLPNTDPLHKVTIIPRGRALGGTHQLPEIERHTLSEEYLHDRLAVILGGRAAEKVFLGSLSSGADEDIRMATQLARGMVGRWGMSEEVGPVDVRESEDHPFLGREIAQPRRFSEATAAAADHAVKRYLVEAEERAVATLEGHRRQIEQLVDALEKRETLDRNEIAVCLGPKEVGGRSRRSETPGSQQDARRRDTED</sequence>
<dbReference type="FunFam" id="1.10.8.60:FF:000001">
    <property type="entry name" value="ATP-dependent zinc metalloprotease FtsH"/>
    <property type="match status" value="1"/>
</dbReference>
<reference evidence="19 20" key="1">
    <citation type="submission" date="2017-11" db="EMBL/GenBank/DDBJ databases">
        <title>Draft genome sequence of Rhizobiales bacterium SY3-13.</title>
        <authorList>
            <person name="Sun C."/>
        </authorList>
    </citation>
    <scope>NUCLEOTIDE SEQUENCE [LARGE SCALE GENOMIC DNA]</scope>
    <source>
        <strain evidence="19 20">SY3-13</strain>
    </source>
</reference>
<evidence type="ECO:0000256" key="15">
    <source>
        <dbReference type="HAMAP-Rule" id="MF_01458"/>
    </source>
</evidence>
<dbReference type="Proteomes" id="UP000229498">
    <property type="component" value="Unassembled WGS sequence"/>
</dbReference>
<dbReference type="InterPro" id="IPR003959">
    <property type="entry name" value="ATPase_AAA_core"/>
</dbReference>
<dbReference type="GO" id="GO:0005524">
    <property type="term" value="F:ATP binding"/>
    <property type="evidence" value="ECO:0007669"/>
    <property type="project" value="UniProtKB-UniRule"/>
</dbReference>
<feature type="active site" evidence="15">
    <location>
        <position position="425"/>
    </location>
</feature>
<protein>
    <recommendedName>
        <fullName evidence="15">ATP-dependent zinc metalloprotease FtsH</fullName>
        <ecNumber evidence="15">3.4.24.-</ecNumber>
    </recommendedName>
</protein>
<comment type="subcellular location">
    <subcellularLocation>
        <location evidence="15">Cell membrane</location>
        <topology evidence="15">Multi-pass membrane protein</topology>
        <orientation evidence="15">Cytoplasmic side</orientation>
    </subcellularLocation>
    <subcellularLocation>
        <location evidence="1">Membrane</location>
    </subcellularLocation>
</comment>
<evidence type="ECO:0000256" key="9">
    <source>
        <dbReference type="ARBA" id="ARBA00022833"/>
    </source>
</evidence>
<dbReference type="GO" id="GO:0004222">
    <property type="term" value="F:metalloendopeptidase activity"/>
    <property type="evidence" value="ECO:0007669"/>
    <property type="project" value="InterPro"/>
</dbReference>
<keyword evidence="4 15" id="KW-0645">Protease</keyword>
<dbReference type="GO" id="GO:0016887">
    <property type="term" value="F:ATP hydrolysis activity"/>
    <property type="evidence" value="ECO:0007669"/>
    <property type="project" value="UniProtKB-UniRule"/>
</dbReference>
<dbReference type="GO" id="GO:0051301">
    <property type="term" value="P:cell division"/>
    <property type="evidence" value="ECO:0007669"/>
    <property type="project" value="UniProtKB-KW"/>
</dbReference>
<keyword evidence="10 15" id="KW-0067">ATP-binding</keyword>
<keyword evidence="5 15" id="KW-0812">Transmembrane</keyword>
<keyword evidence="11 15" id="KW-1133">Transmembrane helix</keyword>
<dbReference type="FunFam" id="3.40.50.300:FF:000001">
    <property type="entry name" value="ATP-dependent zinc metalloprotease FtsH"/>
    <property type="match status" value="1"/>
</dbReference>
<name>A0A2M9FVY1_9PROT</name>
<dbReference type="Pfam" id="PF06480">
    <property type="entry name" value="FtsH_ext"/>
    <property type="match status" value="1"/>
</dbReference>
<dbReference type="Pfam" id="PF01434">
    <property type="entry name" value="Peptidase_M41"/>
    <property type="match status" value="1"/>
</dbReference>
<evidence type="ECO:0000256" key="6">
    <source>
        <dbReference type="ARBA" id="ARBA00022723"/>
    </source>
</evidence>
<dbReference type="SUPFAM" id="SSF140990">
    <property type="entry name" value="FtsH protease domain-like"/>
    <property type="match status" value="1"/>
</dbReference>
<evidence type="ECO:0000256" key="3">
    <source>
        <dbReference type="ARBA" id="ARBA00022475"/>
    </source>
</evidence>
<dbReference type="CDD" id="cd19501">
    <property type="entry name" value="RecA-like_FtsH"/>
    <property type="match status" value="1"/>
</dbReference>
<feature type="binding site" evidence="15">
    <location>
        <position position="500"/>
    </location>
    <ligand>
        <name>Zn(2+)</name>
        <dbReference type="ChEBI" id="CHEBI:29105"/>
        <note>catalytic</note>
    </ligand>
</feature>
<comment type="similarity">
    <text evidence="2 15">In the C-terminal section; belongs to the peptidase M41 family.</text>
</comment>
<dbReference type="Pfam" id="PF17862">
    <property type="entry name" value="AAA_lid_3"/>
    <property type="match status" value="1"/>
</dbReference>
<evidence type="ECO:0000256" key="12">
    <source>
        <dbReference type="ARBA" id="ARBA00023049"/>
    </source>
</evidence>
<comment type="cofactor">
    <cofactor evidence="15">
        <name>Zn(2+)</name>
        <dbReference type="ChEBI" id="CHEBI:29105"/>
    </cofactor>
    <text evidence="15">Binds 1 zinc ion per subunit.</text>
</comment>
<dbReference type="InterPro" id="IPR003960">
    <property type="entry name" value="ATPase_AAA_CS"/>
</dbReference>
<dbReference type="GO" id="GO:0006508">
    <property type="term" value="P:proteolysis"/>
    <property type="evidence" value="ECO:0007669"/>
    <property type="project" value="UniProtKB-KW"/>
</dbReference>
<dbReference type="InterPro" id="IPR003593">
    <property type="entry name" value="AAA+_ATPase"/>
</dbReference>
<proteinExistence type="inferred from homology"/>
<dbReference type="Gene3D" id="3.40.50.300">
    <property type="entry name" value="P-loop containing nucleotide triphosphate hydrolases"/>
    <property type="match status" value="1"/>
</dbReference>
<evidence type="ECO:0000256" key="14">
    <source>
        <dbReference type="ARBA" id="ARBA00061570"/>
    </source>
</evidence>
<dbReference type="InterPro" id="IPR037219">
    <property type="entry name" value="Peptidase_M41-like"/>
</dbReference>
<dbReference type="Gene3D" id="1.20.58.760">
    <property type="entry name" value="Peptidase M41"/>
    <property type="match status" value="1"/>
</dbReference>
<dbReference type="PANTHER" id="PTHR23076">
    <property type="entry name" value="METALLOPROTEASE M41 FTSH"/>
    <property type="match status" value="1"/>
</dbReference>
<comment type="caution">
    <text evidence="15">Lacks conserved residue(s) required for the propagation of feature annotation.</text>
</comment>
<dbReference type="EMBL" id="PHIG01000063">
    <property type="protein sequence ID" value="PJK27635.1"/>
    <property type="molecule type" value="Genomic_DNA"/>
</dbReference>
<comment type="function">
    <text evidence="15">Acts as a processive, ATP-dependent zinc metallopeptidase for both cytoplasmic and membrane proteins. Plays a role in the quality control of integral membrane proteins.</text>
</comment>
<gene>
    <name evidence="15" type="primary">ftsH</name>
    <name evidence="19" type="ORF">CVT23_21210</name>
</gene>
<dbReference type="GO" id="GO:0004176">
    <property type="term" value="F:ATP-dependent peptidase activity"/>
    <property type="evidence" value="ECO:0007669"/>
    <property type="project" value="InterPro"/>
</dbReference>
<keyword evidence="6 15" id="KW-0479">Metal-binding</keyword>
<dbReference type="Pfam" id="PF00004">
    <property type="entry name" value="AAA"/>
    <property type="match status" value="1"/>
</dbReference>
<evidence type="ECO:0000256" key="1">
    <source>
        <dbReference type="ARBA" id="ARBA00004370"/>
    </source>
</evidence>
<feature type="binding site" evidence="15">
    <location>
        <begin position="203"/>
        <end position="210"/>
    </location>
    <ligand>
        <name>ATP</name>
        <dbReference type="ChEBI" id="CHEBI:30616"/>
    </ligand>
</feature>
<dbReference type="InterPro" id="IPR000642">
    <property type="entry name" value="Peptidase_M41"/>
</dbReference>
<dbReference type="InterPro" id="IPR011546">
    <property type="entry name" value="Pept_M41_FtsH_extracell"/>
</dbReference>
<evidence type="ECO:0000256" key="7">
    <source>
        <dbReference type="ARBA" id="ARBA00022741"/>
    </source>
</evidence>
<feature type="binding site" evidence="15">
    <location>
        <position position="424"/>
    </location>
    <ligand>
        <name>Zn(2+)</name>
        <dbReference type="ChEBI" id="CHEBI:29105"/>
        <note>catalytic</note>
    </ligand>
</feature>
<keyword evidence="19" id="KW-0132">Cell division</keyword>
<evidence type="ECO:0000256" key="11">
    <source>
        <dbReference type="ARBA" id="ARBA00022989"/>
    </source>
</evidence>